<comment type="function">
    <text evidence="7">Catalyzes the release of premature peptidyl moieties from peptidyl-tRNA molecules trapped in stalled 50S ribosomal subunits, and thus maintains levels of free tRNAs and 50S ribosomes.</text>
</comment>
<keyword evidence="3 7" id="KW-0378">Hydrolase</keyword>
<dbReference type="PANTHER" id="PTHR17224">
    <property type="entry name" value="PEPTIDYL-TRNA HYDROLASE"/>
    <property type="match status" value="1"/>
</dbReference>
<dbReference type="EC" id="3.1.1.29" evidence="1 7"/>
<feature type="active site" description="Proton acceptor" evidence="7">
    <location>
        <position position="64"/>
    </location>
</feature>
<proteinExistence type="inferred from homology"/>
<dbReference type="AlphaFoldDB" id="A0A931DW43"/>
<dbReference type="InterPro" id="IPR036416">
    <property type="entry name" value="Pept_tRNA_hydro_sf"/>
</dbReference>
<comment type="function">
    <text evidence="7">Hydrolyzes ribosome-free peptidyl-tRNAs (with 1 or more amino acids incorporated), which drop off the ribosome during protein synthesis, or as a result of ribosome stalling.</text>
</comment>
<evidence type="ECO:0000256" key="6">
    <source>
        <dbReference type="ARBA" id="ARBA00050038"/>
    </source>
</evidence>
<feature type="site" description="Stabilizes the basic form of H active site to accept a proton" evidence="7">
    <location>
        <position position="133"/>
    </location>
</feature>
<gene>
    <name evidence="7" type="primary">pth</name>
    <name evidence="10" type="ORF">IW254_000159</name>
</gene>
<dbReference type="GO" id="GO:0006515">
    <property type="term" value="P:protein quality control for misfolded or incompletely synthesized proteins"/>
    <property type="evidence" value="ECO:0007669"/>
    <property type="project" value="UniProtKB-UniRule"/>
</dbReference>
<dbReference type="EMBL" id="JADOUE010000001">
    <property type="protein sequence ID" value="MBG6121190.1"/>
    <property type="molecule type" value="Genomic_DNA"/>
</dbReference>
<feature type="binding site" evidence="7">
    <location>
        <position position="59"/>
    </location>
    <ligand>
        <name>tRNA</name>
        <dbReference type="ChEBI" id="CHEBI:17843"/>
    </ligand>
</feature>
<comment type="subunit">
    <text evidence="7">Monomer.</text>
</comment>
<evidence type="ECO:0000256" key="2">
    <source>
        <dbReference type="ARBA" id="ARBA00022555"/>
    </source>
</evidence>
<dbReference type="RefSeq" id="WP_290178119.1">
    <property type="nucleotide sequence ID" value="NZ_CP046980.1"/>
</dbReference>
<dbReference type="Gene3D" id="3.40.50.1470">
    <property type="entry name" value="Peptidyl-tRNA hydrolase"/>
    <property type="match status" value="1"/>
</dbReference>
<keyword evidence="11" id="KW-1185">Reference proteome</keyword>
<organism evidence="10 11">
    <name type="scientific">Corynebacterium aquatimens</name>
    <dbReference type="NCBI Taxonomy" id="1190508"/>
    <lineage>
        <taxon>Bacteria</taxon>
        <taxon>Bacillati</taxon>
        <taxon>Actinomycetota</taxon>
        <taxon>Actinomycetes</taxon>
        <taxon>Mycobacteriales</taxon>
        <taxon>Corynebacteriaceae</taxon>
        <taxon>Corynebacterium</taxon>
    </lineage>
</organism>
<evidence type="ECO:0000256" key="7">
    <source>
        <dbReference type="HAMAP-Rule" id="MF_00083"/>
    </source>
</evidence>
<comment type="subcellular location">
    <subcellularLocation>
        <location evidence="7">Cytoplasm</location>
    </subcellularLocation>
</comment>
<dbReference type="GO" id="GO:0000049">
    <property type="term" value="F:tRNA binding"/>
    <property type="evidence" value="ECO:0007669"/>
    <property type="project" value="UniProtKB-UniRule"/>
</dbReference>
<dbReference type="NCBIfam" id="TIGR00447">
    <property type="entry name" value="pth"/>
    <property type="match status" value="1"/>
</dbReference>
<dbReference type="Proteomes" id="UP000658613">
    <property type="component" value="Unassembled WGS sequence"/>
</dbReference>
<dbReference type="InterPro" id="IPR001328">
    <property type="entry name" value="Pept_tRNA_hydro"/>
</dbReference>
<feature type="site" description="Discriminates between blocked and unblocked aminoacyl-tRNA" evidence="7">
    <location>
        <position position="54"/>
    </location>
</feature>
<name>A0A931DW43_9CORY</name>
<dbReference type="PANTHER" id="PTHR17224:SF1">
    <property type="entry name" value="PEPTIDYL-TRNA HYDROLASE"/>
    <property type="match status" value="1"/>
</dbReference>
<feature type="binding site" evidence="7">
    <location>
        <position position="154"/>
    </location>
    <ligand>
        <name>tRNA</name>
        <dbReference type="ChEBI" id="CHEBI:17843"/>
    </ligand>
</feature>
<evidence type="ECO:0000256" key="4">
    <source>
        <dbReference type="ARBA" id="ARBA00022884"/>
    </source>
</evidence>
<dbReference type="GO" id="GO:0072344">
    <property type="term" value="P:rescue of stalled ribosome"/>
    <property type="evidence" value="ECO:0007669"/>
    <property type="project" value="UniProtKB-UniRule"/>
</dbReference>
<dbReference type="HAMAP" id="MF_00083">
    <property type="entry name" value="Pept_tRNA_hydro_bact"/>
    <property type="match status" value="1"/>
</dbReference>
<keyword evidence="7" id="KW-0963">Cytoplasm</keyword>
<comment type="similarity">
    <text evidence="5 7 9">Belongs to the PTH family.</text>
</comment>
<sequence length="235" mass="25272">MSASMFASVFDRLRALFARPESEDSSVRSAATPNQKAQPRDLSGVEWLVIGLGNPGAKYEATRHNIGYLAIDELLERHSLTLGAVPGHKAQVAVKDNVAYVRSTTYMNESGEAVGPLARELGITPERIIALHDELDLAPYKIRCKLGGNENGHNGLKSITQHLGTRDYVRIKIAIGRPPKGTPIIDWVLGTFSEDEAGPALDGQVSSAADTVELITSEANPAAGLTRAQNDIHAR</sequence>
<dbReference type="GO" id="GO:0005737">
    <property type="term" value="C:cytoplasm"/>
    <property type="evidence" value="ECO:0007669"/>
    <property type="project" value="UniProtKB-SubCell"/>
</dbReference>
<evidence type="ECO:0000256" key="1">
    <source>
        <dbReference type="ARBA" id="ARBA00013260"/>
    </source>
</evidence>
<feature type="binding site" evidence="7">
    <location>
        <position position="108"/>
    </location>
    <ligand>
        <name>tRNA</name>
        <dbReference type="ChEBI" id="CHEBI:17843"/>
    </ligand>
</feature>
<evidence type="ECO:0000313" key="10">
    <source>
        <dbReference type="EMBL" id="MBG6121190.1"/>
    </source>
</evidence>
<dbReference type="CDD" id="cd00462">
    <property type="entry name" value="PTH"/>
    <property type="match status" value="1"/>
</dbReference>
<dbReference type="PROSITE" id="PS01195">
    <property type="entry name" value="PEPT_TRNA_HYDROL_1"/>
    <property type="match status" value="1"/>
</dbReference>
<dbReference type="Pfam" id="PF01195">
    <property type="entry name" value="Pept_tRNA_hydro"/>
    <property type="match status" value="1"/>
</dbReference>
<comment type="caution">
    <text evidence="10">The sequence shown here is derived from an EMBL/GenBank/DDBJ whole genome shotgun (WGS) entry which is preliminary data.</text>
</comment>
<keyword evidence="2 7" id="KW-0820">tRNA-binding</keyword>
<protein>
    <recommendedName>
        <fullName evidence="6 7">Peptidyl-tRNA hydrolase</fullName>
        <shortName evidence="7">Pth</shortName>
        <ecNumber evidence="1 7">3.1.1.29</ecNumber>
    </recommendedName>
</protein>
<dbReference type="InterPro" id="IPR018171">
    <property type="entry name" value="Pept_tRNA_hydro_CS"/>
</dbReference>
<evidence type="ECO:0000256" key="9">
    <source>
        <dbReference type="RuleBase" id="RU004320"/>
    </source>
</evidence>
<reference evidence="10" key="1">
    <citation type="submission" date="2020-11" db="EMBL/GenBank/DDBJ databases">
        <title>Sequencing the genomes of 1000 actinobacteria strains.</title>
        <authorList>
            <person name="Klenk H.-P."/>
        </authorList>
    </citation>
    <scope>NUCLEOTIDE SEQUENCE</scope>
    <source>
        <strain evidence="10">DSM 45632</strain>
    </source>
</reference>
<accession>A0A931DW43</accession>
<evidence type="ECO:0000256" key="5">
    <source>
        <dbReference type="ARBA" id="ARBA00038063"/>
    </source>
</evidence>
<evidence type="ECO:0000256" key="3">
    <source>
        <dbReference type="ARBA" id="ARBA00022801"/>
    </source>
</evidence>
<dbReference type="SUPFAM" id="SSF53178">
    <property type="entry name" value="Peptidyl-tRNA hydrolase-like"/>
    <property type="match status" value="1"/>
</dbReference>
<keyword evidence="4 7" id="KW-0694">RNA-binding</keyword>
<comment type="catalytic activity">
    <reaction evidence="7 8">
        <text>an N-acyl-L-alpha-aminoacyl-tRNA + H2O = an N-acyl-L-amino acid + a tRNA + H(+)</text>
        <dbReference type="Rhea" id="RHEA:54448"/>
        <dbReference type="Rhea" id="RHEA-COMP:10123"/>
        <dbReference type="Rhea" id="RHEA-COMP:13883"/>
        <dbReference type="ChEBI" id="CHEBI:15377"/>
        <dbReference type="ChEBI" id="CHEBI:15378"/>
        <dbReference type="ChEBI" id="CHEBI:59874"/>
        <dbReference type="ChEBI" id="CHEBI:78442"/>
        <dbReference type="ChEBI" id="CHEBI:138191"/>
        <dbReference type="EC" id="3.1.1.29"/>
    </reaction>
</comment>
<evidence type="ECO:0000256" key="8">
    <source>
        <dbReference type="RuleBase" id="RU000673"/>
    </source>
</evidence>
<evidence type="ECO:0000313" key="11">
    <source>
        <dbReference type="Proteomes" id="UP000658613"/>
    </source>
</evidence>
<dbReference type="GO" id="GO:0004045">
    <property type="term" value="F:peptidyl-tRNA hydrolase activity"/>
    <property type="evidence" value="ECO:0007669"/>
    <property type="project" value="UniProtKB-UniRule"/>
</dbReference>
<feature type="binding site" evidence="7">
    <location>
        <position position="106"/>
    </location>
    <ligand>
        <name>tRNA</name>
        <dbReference type="ChEBI" id="CHEBI:17843"/>
    </ligand>
</feature>